<dbReference type="AlphaFoldDB" id="A0A420X0M4"/>
<protein>
    <submittedName>
        <fullName evidence="1">Uncharacterized protein YecE (DUF72 family)</fullName>
    </submittedName>
</protein>
<evidence type="ECO:0000313" key="2">
    <source>
        <dbReference type="Proteomes" id="UP000281975"/>
    </source>
</evidence>
<dbReference type="InterPro" id="IPR002763">
    <property type="entry name" value="DUF72"/>
</dbReference>
<dbReference type="Proteomes" id="UP000281975">
    <property type="component" value="Unassembled WGS sequence"/>
</dbReference>
<dbReference type="Pfam" id="PF01904">
    <property type="entry name" value="DUF72"/>
    <property type="match status" value="1"/>
</dbReference>
<name>A0A420X0M4_9GAMM</name>
<organism evidence="1 2">
    <name type="scientific">Kushneria sinocarnis</name>
    <dbReference type="NCBI Taxonomy" id="595502"/>
    <lineage>
        <taxon>Bacteria</taxon>
        <taxon>Pseudomonadati</taxon>
        <taxon>Pseudomonadota</taxon>
        <taxon>Gammaproteobacteria</taxon>
        <taxon>Oceanospirillales</taxon>
        <taxon>Halomonadaceae</taxon>
        <taxon>Kushneria</taxon>
    </lineage>
</organism>
<dbReference type="PANTHER" id="PTHR30348">
    <property type="entry name" value="UNCHARACTERIZED PROTEIN YECE"/>
    <property type="match status" value="1"/>
</dbReference>
<evidence type="ECO:0000313" key="1">
    <source>
        <dbReference type="EMBL" id="RKR07235.1"/>
    </source>
</evidence>
<dbReference type="PANTHER" id="PTHR30348:SF9">
    <property type="entry name" value="UPF0759 PROTEIN YECE"/>
    <property type="match status" value="1"/>
</dbReference>
<dbReference type="InterPro" id="IPR036520">
    <property type="entry name" value="UPF0759_sf"/>
</dbReference>
<comment type="caution">
    <text evidence="1">The sequence shown here is derived from an EMBL/GenBank/DDBJ whole genome shotgun (WGS) entry which is preliminary data.</text>
</comment>
<accession>A0A420X0M4</accession>
<dbReference type="EMBL" id="RBIN01000001">
    <property type="protein sequence ID" value="RKR07235.1"/>
    <property type="molecule type" value="Genomic_DNA"/>
</dbReference>
<dbReference type="SUPFAM" id="SSF117396">
    <property type="entry name" value="TM1631-like"/>
    <property type="match status" value="1"/>
</dbReference>
<dbReference type="OrthoDB" id="9780310at2"/>
<dbReference type="RefSeq" id="WP_121170142.1">
    <property type="nucleotide sequence ID" value="NZ_RBIN01000001.1"/>
</dbReference>
<keyword evidence="2" id="KW-1185">Reference proteome</keyword>
<reference evidence="1 2" key="1">
    <citation type="submission" date="2018-10" db="EMBL/GenBank/DDBJ databases">
        <title>Genomic Encyclopedia of Type Strains, Phase IV (KMG-IV): sequencing the most valuable type-strain genomes for metagenomic binning, comparative biology and taxonomic classification.</title>
        <authorList>
            <person name="Goeker M."/>
        </authorList>
    </citation>
    <scope>NUCLEOTIDE SEQUENCE [LARGE SCALE GENOMIC DNA]</scope>
    <source>
        <strain evidence="1 2">DSM 23229</strain>
    </source>
</reference>
<gene>
    <name evidence="1" type="ORF">C7446_0043</name>
</gene>
<sequence>MAPLPTPPGHLHLGLAMWANADWRGSLYPPGAATTEVLPDYARVFDAVEGNTTFYSGAPRPETVAGWARQAPDHFRFCFKLPARFTHEQRLVGVEPGVTEFLTRLAPLQDRLGPVMIQLPRDFGHDELPALAALLEGWPEAIPCAVEVRASEFFHKGSAERALNRLLITHGVDRVMLDVRALFASGSCETGGEERLSQARREKPQRPLHVLATGQRPVVRFIGHFDDTLNHARMTPWLAQLAEWLEQGRTPYLFVHTPDNRRAPELARQFHERLRHRLNLPALPGFAGERQSSLF</sequence>
<proteinExistence type="predicted"/>
<dbReference type="Gene3D" id="3.20.20.410">
    <property type="entry name" value="Protein of unknown function UPF0759"/>
    <property type="match status" value="1"/>
</dbReference>